<dbReference type="AlphaFoldDB" id="A0A4Y2UH04"/>
<sequence length="197" mass="22655">MFTRSVRITALRGHTTLNTPTPKPSVTGHATSTLVGRISAGCCSERKEKAVERVYIRELENDLQKLSKYITESEIAENVLKQMKNQLEKNRMANVFLLQAVQREHEQLLQQERDAQQAADARENATPQGESMLSELKQVRFLEDENLRPEKPSAQESEVLKMKADFEKIKETTGVSDIQEAENRFLVRILRRDCRRD</sequence>
<feature type="compositionally biased region" description="Basic and acidic residues" evidence="1">
    <location>
        <begin position="110"/>
        <end position="123"/>
    </location>
</feature>
<keyword evidence="3" id="KW-1185">Reference proteome</keyword>
<evidence type="ECO:0000256" key="1">
    <source>
        <dbReference type="SAM" id="MobiDB-lite"/>
    </source>
</evidence>
<protein>
    <submittedName>
        <fullName evidence="2">Uncharacterized protein</fullName>
    </submittedName>
</protein>
<dbReference type="Proteomes" id="UP000499080">
    <property type="component" value="Unassembled WGS sequence"/>
</dbReference>
<evidence type="ECO:0000313" key="3">
    <source>
        <dbReference type="Proteomes" id="UP000499080"/>
    </source>
</evidence>
<organism evidence="2 3">
    <name type="scientific">Araneus ventricosus</name>
    <name type="common">Orbweaver spider</name>
    <name type="synonym">Epeira ventricosa</name>
    <dbReference type="NCBI Taxonomy" id="182803"/>
    <lineage>
        <taxon>Eukaryota</taxon>
        <taxon>Metazoa</taxon>
        <taxon>Ecdysozoa</taxon>
        <taxon>Arthropoda</taxon>
        <taxon>Chelicerata</taxon>
        <taxon>Arachnida</taxon>
        <taxon>Araneae</taxon>
        <taxon>Araneomorphae</taxon>
        <taxon>Entelegynae</taxon>
        <taxon>Araneoidea</taxon>
        <taxon>Araneidae</taxon>
        <taxon>Araneus</taxon>
    </lineage>
</organism>
<dbReference type="EMBL" id="BGPR01035881">
    <property type="protein sequence ID" value="GBO10906.1"/>
    <property type="molecule type" value="Genomic_DNA"/>
</dbReference>
<evidence type="ECO:0000313" key="2">
    <source>
        <dbReference type="EMBL" id="GBO10906.1"/>
    </source>
</evidence>
<proteinExistence type="predicted"/>
<accession>A0A4Y2UH04</accession>
<name>A0A4Y2UH04_ARAVE</name>
<gene>
    <name evidence="2" type="ORF">AVEN_259507_1</name>
</gene>
<feature type="region of interest" description="Disordered" evidence="1">
    <location>
        <begin position="110"/>
        <end position="130"/>
    </location>
</feature>
<comment type="caution">
    <text evidence="2">The sequence shown here is derived from an EMBL/GenBank/DDBJ whole genome shotgun (WGS) entry which is preliminary data.</text>
</comment>
<reference evidence="2 3" key="1">
    <citation type="journal article" date="2019" name="Sci. Rep.">
        <title>Orb-weaving spider Araneus ventricosus genome elucidates the spidroin gene catalogue.</title>
        <authorList>
            <person name="Kono N."/>
            <person name="Nakamura H."/>
            <person name="Ohtoshi R."/>
            <person name="Moran D.A.P."/>
            <person name="Shinohara A."/>
            <person name="Yoshida Y."/>
            <person name="Fujiwara M."/>
            <person name="Mori M."/>
            <person name="Tomita M."/>
            <person name="Arakawa K."/>
        </authorList>
    </citation>
    <scope>NUCLEOTIDE SEQUENCE [LARGE SCALE GENOMIC DNA]</scope>
</reference>
<feature type="non-terminal residue" evidence="2">
    <location>
        <position position="197"/>
    </location>
</feature>